<dbReference type="Proteomes" id="UP001634393">
    <property type="component" value="Unassembled WGS sequence"/>
</dbReference>
<name>A0ABD3TVT5_9LAMI</name>
<keyword evidence="1" id="KW-0472">Membrane</keyword>
<dbReference type="PANTHER" id="PTHR34960:SF1">
    <property type="entry name" value="EMB|CAB68146.1-RELATED"/>
    <property type="match status" value="1"/>
</dbReference>
<dbReference type="InterPro" id="IPR056682">
    <property type="entry name" value="DUF7780"/>
</dbReference>
<evidence type="ECO:0000256" key="1">
    <source>
        <dbReference type="SAM" id="Phobius"/>
    </source>
</evidence>
<feature type="transmembrane region" description="Helical" evidence="1">
    <location>
        <begin position="80"/>
        <end position="105"/>
    </location>
</feature>
<keyword evidence="1" id="KW-1133">Transmembrane helix</keyword>
<feature type="domain" description="DUF7780" evidence="2">
    <location>
        <begin position="132"/>
        <end position="423"/>
    </location>
</feature>
<keyword evidence="1" id="KW-0812">Transmembrane</keyword>
<evidence type="ECO:0000259" key="2">
    <source>
        <dbReference type="Pfam" id="PF25002"/>
    </source>
</evidence>
<dbReference type="PANTHER" id="PTHR34960">
    <property type="entry name" value="EMB|CAB68146.1-RELATED"/>
    <property type="match status" value="1"/>
</dbReference>
<protein>
    <recommendedName>
        <fullName evidence="2">DUF7780 domain-containing protein</fullName>
    </recommendedName>
</protein>
<comment type="caution">
    <text evidence="3">The sequence shown here is derived from an EMBL/GenBank/DDBJ whole genome shotgun (WGS) entry which is preliminary data.</text>
</comment>
<accession>A0ABD3TVT5</accession>
<dbReference type="AlphaFoldDB" id="A0ABD3TVT5"/>
<proteinExistence type="predicted"/>
<organism evidence="3 4">
    <name type="scientific">Penstemon smallii</name>
    <dbReference type="NCBI Taxonomy" id="265156"/>
    <lineage>
        <taxon>Eukaryota</taxon>
        <taxon>Viridiplantae</taxon>
        <taxon>Streptophyta</taxon>
        <taxon>Embryophyta</taxon>
        <taxon>Tracheophyta</taxon>
        <taxon>Spermatophyta</taxon>
        <taxon>Magnoliopsida</taxon>
        <taxon>eudicotyledons</taxon>
        <taxon>Gunneridae</taxon>
        <taxon>Pentapetalae</taxon>
        <taxon>asterids</taxon>
        <taxon>lamiids</taxon>
        <taxon>Lamiales</taxon>
        <taxon>Plantaginaceae</taxon>
        <taxon>Cheloneae</taxon>
        <taxon>Penstemon</taxon>
    </lineage>
</organism>
<evidence type="ECO:0000313" key="3">
    <source>
        <dbReference type="EMBL" id="KAL3841264.1"/>
    </source>
</evidence>
<keyword evidence="4" id="KW-1185">Reference proteome</keyword>
<reference evidence="3 4" key="1">
    <citation type="submission" date="2024-12" db="EMBL/GenBank/DDBJ databases">
        <title>The unique morphological basis and parallel evolutionary history of personate flowers in Penstemon.</title>
        <authorList>
            <person name="Depatie T.H."/>
            <person name="Wessinger C.A."/>
        </authorList>
    </citation>
    <scope>NUCLEOTIDE SEQUENCE [LARGE SCALE GENOMIC DNA]</scope>
    <source>
        <strain evidence="3">WTNN_2</strain>
        <tissue evidence="3">Leaf</tissue>
    </source>
</reference>
<dbReference type="Pfam" id="PF25002">
    <property type="entry name" value="DUF7780"/>
    <property type="match status" value="1"/>
</dbReference>
<gene>
    <name evidence="3" type="ORF">ACJIZ3_025855</name>
</gene>
<sequence>MGFTTKIKNSSSNSEGWGMGFLLVFFPEENHNHNHLQQESNHTNNLISKNKNLQNFNFFSSPLKRANSSHLLLKSQSTTTISICLLLLFTSLLLFTLSALPTAAVNRRGPPRRHLHDELISTATSTSTSNLSHALQGMGTLYRRGTQAMNDLIVAHAVESLTLHDFKLFLRLLYRSTLTSKSDLLFVFPSKTVAFENAILQENDSFFKLVTQYLDNDRNSTERSNFDVTQFVNMSKKEKESGEPIWGRRIRGNFSEDESTRPSYGSVVGFDVEELDPENSLSGFLDHVPMNLRRWACYPMLLGRVRRNFKHVMLVDMKEFLVVGDPLGRVRNRSPESVLLKVWNPSGKHGKKNSEKTRVNPGVVMGGSRGVRRLSNTMLSDIVRSTMQHKKKKNPVSEAGLLNQLVGNEYVSKNVNFILLTESVPELGSLIGSNKKLGSQLLTSNHTVLIRRGNSNLDANSVVMKHICSFPIDSTVYSDC</sequence>
<dbReference type="EMBL" id="JBJXBP010000003">
    <property type="protein sequence ID" value="KAL3841264.1"/>
    <property type="molecule type" value="Genomic_DNA"/>
</dbReference>
<evidence type="ECO:0000313" key="4">
    <source>
        <dbReference type="Proteomes" id="UP001634393"/>
    </source>
</evidence>